<comment type="caution">
    <text evidence="1">The sequence shown here is derived from an EMBL/GenBank/DDBJ whole genome shotgun (WGS) entry which is preliminary data.</text>
</comment>
<protein>
    <submittedName>
        <fullName evidence="1">Uncharacterized protein</fullName>
    </submittedName>
</protein>
<dbReference type="EMBL" id="BGPR01067498">
    <property type="protein sequence ID" value="GBO41715.1"/>
    <property type="molecule type" value="Genomic_DNA"/>
</dbReference>
<sequence length="81" mass="9293">MKFKLNSVYFPLKRLEDSIKQGDITFAPVRRGPFGPEVKRADVDDGVEEDPAEPILVQEERNRQKGMPQGNFCHLFVCPFL</sequence>
<proteinExistence type="predicted"/>
<dbReference type="AlphaFoldDB" id="A0A4Y2WW97"/>
<evidence type="ECO:0000313" key="1">
    <source>
        <dbReference type="EMBL" id="GBO41715.1"/>
    </source>
</evidence>
<gene>
    <name evidence="1" type="ORF">AVEN_80619_1</name>
</gene>
<accession>A0A4Y2WW97</accession>
<organism evidence="1 2">
    <name type="scientific">Araneus ventricosus</name>
    <name type="common">Orbweaver spider</name>
    <name type="synonym">Epeira ventricosa</name>
    <dbReference type="NCBI Taxonomy" id="182803"/>
    <lineage>
        <taxon>Eukaryota</taxon>
        <taxon>Metazoa</taxon>
        <taxon>Ecdysozoa</taxon>
        <taxon>Arthropoda</taxon>
        <taxon>Chelicerata</taxon>
        <taxon>Arachnida</taxon>
        <taxon>Araneae</taxon>
        <taxon>Araneomorphae</taxon>
        <taxon>Entelegynae</taxon>
        <taxon>Araneoidea</taxon>
        <taxon>Araneidae</taxon>
        <taxon>Araneus</taxon>
    </lineage>
</organism>
<name>A0A4Y2WW97_ARAVE</name>
<keyword evidence="2" id="KW-1185">Reference proteome</keyword>
<dbReference type="Proteomes" id="UP000499080">
    <property type="component" value="Unassembled WGS sequence"/>
</dbReference>
<reference evidence="1 2" key="1">
    <citation type="journal article" date="2019" name="Sci. Rep.">
        <title>Orb-weaving spider Araneus ventricosus genome elucidates the spidroin gene catalogue.</title>
        <authorList>
            <person name="Kono N."/>
            <person name="Nakamura H."/>
            <person name="Ohtoshi R."/>
            <person name="Moran D.A.P."/>
            <person name="Shinohara A."/>
            <person name="Yoshida Y."/>
            <person name="Fujiwara M."/>
            <person name="Mori M."/>
            <person name="Tomita M."/>
            <person name="Arakawa K."/>
        </authorList>
    </citation>
    <scope>NUCLEOTIDE SEQUENCE [LARGE SCALE GENOMIC DNA]</scope>
</reference>
<evidence type="ECO:0000313" key="2">
    <source>
        <dbReference type="Proteomes" id="UP000499080"/>
    </source>
</evidence>